<evidence type="ECO:0000313" key="3">
    <source>
        <dbReference type="EMBL" id="MCY1594687.1"/>
    </source>
</evidence>
<evidence type="ECO:0000313" key="4">
    <source>
        <dbReference type="EMBL" id="PMC17491.1"/>
    </source>
</evidence>
<dbReference type="Proteomes" id="UP000235748">
    <property type="component" value="Unassembled WGS sequence"/>
</dbReference>
<dbReference type="RefSeq" id="WP_002472742.1">
    <property type="nucleotide sequence ID" value="NZ_CP022096.2"/>
</dbReference>
<dbReference type="InterPro" id="IPR014330">
    <property type="entry name" value="RNA-bd_S4-rel_YaaA"/>
</dbReference>
<dbReference type="Gene3D" id="3.10.290.10">
    <property type="entry name" value="RNA-binding S4 domain"/>
    <property type="match status" value="1"/>
</dbReference>
<proteinExistence type="predicted"/>
<organism evidence="4 5">
    <name type="scientific">Staphylococcus pettenkoferi</name>
    <dbReference type="NCBI Taxonomy" id="170573"/>
    <lineage>
        <taxon>Bacteria</taxon>
        <taxon>Bacillati</taxon>
        <taxon>Bacillota</taxon>
        <taxon>Bacilli</taxon>
        <taxon>Bacillales</taxon>
        <taxon>Staphylococcaceae</taxon>
        <taxon>Staphylococcus</taxon>
    </lineage>
</organism>
<accession>A0A1Z3U260</accession>
<protein>
    <submittedName>
        <fullName evidence="4">S4 domain-containing protein YaaA</fullName>
    </submittedName>
</protein>
<gene>
    <name evidence="4" type="primary">yaaA</name>
    <name evidence="4" type="ORF">CJ235_10795</name>
    <name evidence="3" type="ORF">NW112_05510</name>
    <name evidence="2" type="ORF">NW133_01440</name>
</gene>
<dbReference type="Proteomes" id="UP001081438">
    <property type="component" value="Unassembled WGS sequence"/>
</dbReference>
<name>A0A1Z3U260_9STAP</name>
<sequence>MVETVVVDNEITLGQFLKNEAIIESGGQAKWFLQDFEVLLNGERETRRGKKLAHQDRIDIPEIPEIDSFIIAYQGEE</sequence>
<reference evidence="2" key="4">
    <citation type="submission" date="2022-08" db="EMBL/GenBank/DDBJ databases">
        <authorList>
            <person name="Magnan C."/>
        </authorList>
    </citation>
    <scope>NUCLEOTIDE SEQUENCE</scope>
    <source>
        <strain evidence="2">NSP012P</strain>
    </source>
</reference>
<dbReference type="SUPFAM" id="SSF55174">
    <property type="entry name" value="Alpha-L RNA-binding motif"/>
    <property type="match status" value="1"/>
</dbReference>
<evidence type="ECO:0000313" key="6">
    <source>
        <dbReference type="Proteomes" id="UP001072952"/>
    </source>
</evidence>
<evidence type="ECO:0000313" key="5">
    <source>
        <dbReference type="Proteomes" id="UP000235748"/>
    </source>
</evidence>
<dbReference type="Pfam" id="PF13275">
    <property type="entry name" value="S4_2"/>
    <property type="match status" value="1"/>
</dbReference>
<dbReference type="AlphaFoldDB" id="A0A1Z3U260"/>
<reference evidence="4 5" key="1">
    <citation type="submission" date="2017-09" db="EMBL/GenBank/DDBJ databases">
        <title>Bacterial strain isolated from the female urinary microbiota.</title>
        <authorList>
            <person name="Thomas-White K."/>
            <person name="Kumar N."/>
            <person name="Forster S."/>
            <person name="Putonti C."/>
            <person name="Lawley T."/>
            <person name="Wolfe A.J."/>
        </authorList>
    </citation>
    <scope>NUCLEOTIDE SEQUENCE [LARGE SCALE GENOMIC DNA]</scope>
    <source>
        <strain evidence="4 5">UMB0834</strain>
    </source>
</reference>
<dbReference type="STRING" id="170573.GCA_001076995_00786"/>
<dbReference type="PROSITE" id="PS50889">
    <property type="entry name" value="S4"/>
    <property type="match status" value="1"/>
</dbReference>
<keyword evidence="6" id="KW-1185">Reference proteome</keyword>
<dbReference type="NCBIfam" id="TIGR02988">
    <property type="entry name" value="YaaA_near_RecF"/>
    <property type="match status" value="1"/>
</dbReference>
<dbReference type="InterPro" id="IPR036986">
    <property type="entry name" value="S4_RNA-bd_sf"/>
</dbReference>
<dbReference type="EMBL" id="JANSKX010000015">
    <property type="protein sequence ID" value="MCY1594687.1"/>
    <property type="molecule type" value="Genomic_DNA"/>
</dbReference>
<dbReference type="GO" id="GO:0003723">
    <property type="term" value="F:RNA binding"/>
    <property type="evidence" value="ECO:0007669"/>
    <property type="project" value="UniProtKB-KW"/>
</dbReference>
<reference evidence="2" key="2">
    <citation type="journal article" date="2022" name="Int. J. Mol. Sci.">
        <title>Phenotypic and Genotypic Virulence Characterisation of Staphylococcus pettenkoferi Strains Isolated from Human Bloodstream and Diabetic Foot Infections.</title>
        <authorList>
            <person name="Magnan C."/>
            <person name="Ahmad-Mansour N."/>
            <person name="Pouget C."/>
            <person name="Morsli M."/>
            <person name="Huc-Brandt S."/>
            <person name="Pantel A."/>
            <person name="Dunyach-Remy C."/>
            <person name="Sotto A."/>
            <person name="Molle V."/>
            <person name="Lavigne J.-P."/>
        </authorList>
    </citation>
    <scope>NUCLEOTIDE SEQUENCE</scope>
    <source>
        <strain evidence="2">NSP012P</strain>
    </source>
</reference>
<comment type="caution">
    <text evidence="4">The sequence shown here is derived from an EMBL/GenBank/DDBJ whole genome shotgun (WGS) entry which is preliminary data.</text>
</comment>
<dbReference type="EMBL" id="PNGG01000007">
    <property type="protein sequence ID" value="PMC17491.1"/>
    <property type="molecule type" value="Genomic_DNA"/>
</dbReference>
<keyword evidence="1" id="KW-0694">RNA-binding</keyword>
<evidence type="ECO:0000313" key="2">
    <source>
        <dbReference type="EMBL" id="MCY1582210.1"/>
    </source>
</evidence>
<reference evidence="3" key="3">
    <citation type="journal article" date="2022" name="Int. J. Mol. Sci.">
        <title>Phenotypic and genotypic virulence characterisation of Staphylococcus pettenkoferi strains isolated from human bloodstream and diabetic foot infections.</title>
        <authorList>
            <person name="Magnan C."/>
        </authorList>
    </citation>
    <scope>NUCLEOTIDE SEQUENCE</scope>
    <source>
        <strain evidence="3">NSP020P</strain>
    </source>
</reference>
<dbReference type="GeneID" id="42043894"/>
<evidence type="ECO:0000256" key="1">
    <source>
        <dbReference type="PROSITE-ProRule" id="PRU00182"/>
    </source>
</evidence>
<dbReference type="EMBL" id="JANSLD010000003">
    <property type="protein sequence ID" value="MCY1582210.1"/>
    <property type="molecule type" value="Genomic_DNA"/>
</dbReference>
<dbReference type="KEGG" id="spet:CEP67_08630"/>
<dbReference type="Proteomes" id="UP001072952">
    <property type="component" value="Unassembled WGS sequence"/>
</dbReference>